<keyword evidence="10" id="KW-1185">Reference proteome</keyword>
<keyword evidence="9" id="KW-0735">Signal-anchor</keyword>
<comment type="subcellular location">
    <subcellularLocation>
        <location evidence="1 9">Golgi apparatus membrane</location>
        <topology evidence="1 9">Single-pass type II membrane protein</topology>
    </subcellularLocation>
</comment>
<evidence type="ECO:0000256" key="6">
    <source>
        <dbReference type="ARBA" id="ARBA00023034"/>
    </source>
</evidence>
<reference evidence="11" key="1">
    <citation type="submission" date="2025-08" db="UniProtKB">
        <authorList>
            <consortium name="RefSeq"/>
        </authorList>
    </citation>
    <scope>IDENTIFICATION</scope>
    <source>
        <tissue evidence="11">Testes</tissue>
    </source>
</reference>
<dbReference type="Pfam" id="PF03567">
    <property type="entry name" value="Sulfotransfer_2"/>
    <property type="match status" value="1"/>
</dbReference>
<proteinExistence type="inferred from homology"/>
<evidence type="ECO:0000256" key="1">
    <source>
        <dbReference type="ARBA" id="ARBA00004323"/>
    </source>
</evidence>
<gene>
    <name evidence="11" type="primary">LOC102810014</name>
</gene>
<organism evidence="10 11">
    <name type="scientific">Saccoglossus kowalevskii</name>
    <name type="common">Acorn worm</name>
    <dbReference type="NCBI Taxonomy" id="10224"/>
    <lineage>
        <taxon>Eukaryota</taxon>
        <taxon>Metazoa</taxon>
        <taxon>Hemichordata</taxon>
        <taxon>Enteropneusta</taxon>
        <taxon>Harrimaniidae</taxon>
        <taxon>Saccoglossus</taxon>
    </lineage>
</organism>
<evidence type="ECO:0000256" key="8">
    <source>
        <dbReference type="ARBA" id="ARBA00023180"/>
    </source>
</evidence>
<dbReference type="RefSeq" id="XP_006816159.1">
    <property type="nucleotide sequence ID" value="XM_006816096.1"/>
</dbReference>
<dbReference type="EC" id="2.8.2.-" evidence="9"/>
<sequence>MEYTAVTMPAQGILYGETDVYTKRRTHMMNVCQSLSPMQVAYPPINPVIAIDAKHNFLFCLIAKCASASWKQIFRQLGNGSPQMKNITLLKFHEMSRNINHVFTDYVKVVMVRHPFERFLSAYLNIVLAKLSIKRKLQNPSAMHRHITNMRTMFSLSESQAVTFSHFVDYVLNTGAFNRHWAPYHTLCSPCKIHYDVIGKMETISSDVDFILRSVGMNGSVFPTALSRHRTQSSRRAKLRKYYNRLSKDQINGLYEKYSVDFHLFGYEYPSWYGI</sequence>
<dbReference type="PANTHER" id="PTHR12137">
    <property type="entry name" value="CARBOHYDRATE SULFOTRANSFERASE"/>
    <property type="match status" value="1"/>
</dbReference>
<dbReference type="GeneID" id="102810014"/>
<dbReference type="SUPFAM" id="SSF52540">
    <property type="entry name" value="P-loop containing nucleoside triphosphate hydrolases"/>
    <property type="match status" value="1"/>
</dbReference>
<protein>
    <recommendedName>
        <fullName evidence="9">Carbohydrate sulfotransferase</fullName>
        <ecNumber evidence="9">2.8.2.-</ecNumber>
    </recommendedName>
</protein>
<accession>A0ABM0M818</accession>
<evidence type="ECO:0000256" key="5">
    <source>
        <dbReference type="ARBA" id="ARBA00022989"/>
    </source>
</evidence>
<evidence type="ECO:0000313" key="11">
    <source>
        <dbReference type="RefSeq" id="XP_006816159.1"/>
    </source>
</evidence>
<dbReference type="InterPro" id="IPR005331">
    <property type="entry name" value="Sulfotransferase"/>
</dbReference>
<evidence type="ECO:0000256" key="7">
    <source>
        <dbReference type="ARBA" id="ARBA00023136"/>
    </source>
</evidence>
<dbReference type="PANTHER" id="PTHR12137:SF54">
    <property type="entry name" value="CARBOHYDRATE SULFOTRANSFERASE"/>
    <property type="match status" value="1"/>
</dbReference>
<evidence type="ECO:0000256" key="9">
    <source>
        <dbReference type="RuleBase" id="RU364020"/>
    </source>
</evidence>
<evidence type="ECO:0000313" key="10">
    <source>
        <dbReference type="Proteomes" id="UP000694865"/>
    </source>
</evidence>
<dbReference type="InterPro" id="IPR018011">
    <property type="entry name" value="Carb_sulfotrans_8-10"/>
</dbReference>
<keyword evidence="9" id="KW-0119">Carbohydrate metabolism</keyword>
<dbReference type="Proteomes" id="UP000694865">
    <property type="component" value="Unplaced"/>
</dbReference>
<keyword evidence="3 9" id="KW-0808">Transferase</keyword>
<keyword evidence="8 9" id="KW-0325">Glycoprotein</keyword>
<keyword evidence="4" id="KW-0812">Transmembrane</keyword>
<keyword evidence="5" id="KW-1133">Transmembrane helix</keyword>
<keyword evidence="6 9" id="KW-0333">Golgi apparatus</keyword>
<evidence type="ECO:0000256" key="2">
    <source>
        <dbReference type="ARBA" id="ARBA00006339"/>
    </source>
</evidence>
<evidence type="ECO:0000256" key="3">
    <source>
        <dbReference type="ARBA" id="ARBA00022679"/>
    </source>
</evidence>
<keyword evidence="7" id="KW-0472">Membrane</keyword>
<name>A0ABM0M818_SACKO</name>
<comment type="similarity">
    <text evidence="2 9">Belongs to the sulfotransferase 2 family.</text>
</comment>
<dbReference type="InterPro" id="IPR027417">
    <property type="entry name" value="P-loop_NTPase"/>
</dbReference>
<evidence type="ECO:0000256" key="4">
    <source>
        <dbReference type="ARBA" id="ARBA00022692"/>
    </source>
</evidence>